<feature type="binding site" evidence="8">
    <location>
        <begin position="56"/>
        <end position="60"/>
    </location>
    <ligand>
        <name>GTP</name>
        <dbReference type="ChEBI" id="CHEBI:37565"/>
        <label>1</label>
    </ligand>
</feature>
<feature type="binding site" evidence="8">
    <location>
        <begin position="9"/>
        <end position="16"/>
    </location>
    <ligand>
        <name>GTP</name>
        <dbReference type="ChEBI" id="CHEBI:37565"/>
        <label>1</label>
    </ligand>
</feature>
<dbReference type="Pfam" id="PF01926">
    <property type="entry name" value="MMR_HSR1"/>
    <property type="match status" value="2"/>
</dbReference>
<dbReference type="FunFam" id="3.40.50.300:FF:000040">
    <property type="entry name" value="GTPase Der"/>
    <property type="match status" value="1"/>
</dbReference>
<feature type="compositionally biased region" description="Basic residues" evidence="11">
    <location>
        <begin position="442"/>
        <end position="472"/>
    </location>
</feature>
<dbReference type="SUPFAM" id="SSF52540">
    <property type="entry name" value="P-loop containing nucleoside triphosphate hydrolases"/>
    <property type="match status" value="2"/>
</dbReference>
<evidence type="ECO:0000256" key="7">
    <source>
        <dbReference type="ARBA" id="ARBA00032345"/>
    </source>
</evidence>
<keyword evidence="6 8" id="KW-0342">GTP-binding</keyword>
<feature type="binding site" evidence="8">
    <location>
        <begin position="184"/>
        <end position="191"/>
    </location>
    <ligand>
        <name>GTP</name>
        <dbReference type="ChEBI" id="CHEBI:37565"/>
        <label>2</label>
    </ligand>
</feature>
<dbReference type="OrthoDB" id="9805918at2"/>
<dbReference type="GO" id="GO:0005525">
    <property type="term" value="F:GTP binding"/>
    <property type="evidence" value="ECO:0007669"/>
    <property type="project" value="UniProtKB-UniRule"/>
</dbReference>
<keyword evidence="14" id="KW-1185">Reference proteome</keyword>
<evidence type="ECO:0000256" key="6">
    <source>
        <dbReference type="ARBA" id="ARBA00023134"/>
    </source>
</evidence>
<keyword evidence="3 8" id="KW-0690">Ribosome biogenesis</keyword>
<dbReference type="GO" id="GO:0043022">
    <property type="term" value="F:ribosome binding"/>
    <property type="evidence" value="ECO:0007669"/>
    <property type="project" value="TreeGrafter"/>
</dbReference>
<dbReference type="PROSITE" id="PS51712">
    <property type="entry name" value="G_ENGA"/>
    <property type="match status" value="2"/>
</dbReference>
<dbReference type="InterPro" id="IPR027417">
    <property type="entry name" value="P-loop_NTPase"/>
</dbReference>
<dbReference type="InterPro" id="IPR016484">
    <property type="entry name" value="GTPase_Der"/>
</dbReference>
<dbReference type="FunFam" id="3.30.300.20:FF:000004">
    <property type="entry name" value="GTPase Der"/>
    <property type="match status" value="1"/>
</dbReference>
<organism evidence="13 14">
    <name type="scientific">Thiohalobacter thiocyanaticus</name>
    <dbReference type="NCBI Taxonomy" id="585455"/>
    <lineage>
        <taxon>Bacteria</taxon>
        <taxon>Pseudomonadati</taxon>
        <taxon>Pseudomonadota</taxon>
        <taxon>Gammaproteobacteria</taxon>
        <taxon>Thiohalobacterales</taxon>
        <taxon>Thiohalobacteraceae</taxon>
        <taxon>Thiohalobacter</taxon>
    </lineage>
</organism>
<dbReference type="Proteomes" id="UP000218765">
    <property type="component" value="Chromosome"/>
</dbReference>
<dbReference type="Pfam" id="PF14714">
    <property type="entry name" value="KH_dom-like"/>
    <property type="match status" value="1"/>
</dbReference>
<dbReference type="RefSeq" id="WP_096365740.1">
    <property type="nucleotide sequence ID" value="NZ_AP018052.1"/>
</dbReference>
<evidence type="ECO:0000256" key="4">
    <source>
        <dbReference type="ARBA" id="ARBA00022737"/>
    </source>
</evidence>
<evidence type="ECO:0000313" key="13">
    <source>
        <dbReference type="EMBL" id="BAZ93635.1"/>
    </source>
</evidence>
<dbReference type="InterPro" id="IPR015946">
    <property type="entry name" value="KH_dom-like_a/b"/>
</dbReference>
<feature type="region of interest" description="Disordered" evidence="11">
    <location>
        <begin position="435"/>
        <end position="472"/>
    </location>
</feature>
<feature type="binding site" evidence="8">
    <location>
        <begin position="231"/>
        <end position="235"/>
    </location>
    <ligand>
        <name>GTP</name>
        <dbReference type="ChEBI" id="CHEBI:37565"/>
        <label>2</label>
    </ligand>
</feature>
<dbReference type="CDD" id="cd01895">
    <property type="entry name" value="EngA2"/>
    <property type="match status" value="1"/>
</dbReference>
<dbReference type="FunFam" id="3.40.50.300:FF:000057">
    <property type="entry name" value="GTPase Der"/>
    <property type="match status" value="1"/>
</dbReference>
<keyword evidence="4 10" id="KW-0677">Repeat</keyword>
<evidence type="ECO:0000259" key="12">
    <source>
        <dbReference type="PROSITE" id="PS51712"/>
    </source>
</evidence>
<dbReference type="Gene3D" id="3.40.50.300">
    <property type="entry name" value="P-loop containing nucleotide triphosphate hydrolases"/>
    <property type="match status" value="2"/>
</dbReference>
<feature type="binding site" evidence="8">
    <location>
        <begin position="118"/>
        <end position="121"/>
    </location>
    <ligand>
        <name>GTP</name>
        <dbReference type="ChEBI" id="CHEBI:37565"/>
        <label>1</label>
    </ligand>
</feature>
<evidence type="ECO:0000256" key="5">
    <source>
        <dbReference type="ARBA" id="ARBA00022741"/>
    </source>
</evidence>
<evidence type="ECO:0000256" key="11">
    <source>
        <dbReference type="SAM" id="MobiDB-lite"/>
    </source>
</evidence>
<dbReference type="InterPro" id="IPR003593">
    <property type="entry name" value="AAA+_ATPase"/>
</dbReference>
<keyword evidence="5 8" id="KW-0547">Nucleotide-binding</keyword>
<dbReference type="EMBL" id="AP018052">
    <property type="protein sequence ID" value="BAZ93635.1"/>
    <property type="molecule type" value="Genomic_DNA"/>
</dbReference>
<reference evidence="13 14" key="1">
    <citation type="submission" date="2017-05" db="EMBL/GenBank/DDBJ databases">
        <title>Thiocyanate degradation by Thiohalobacter thiocyanaticus FOKN1.</title>
        <authorList>
            <person name="Oshiki M."/>
            <person name="Fukushima T."/>
            <person name="Kawano S."/>
            <person name="Nakagawa J."/>
        </authorList>
    </citation>
    <scope>NUCLEOTIDE SEQUENCE [LARGE SCALE GENOMIC DNA]</scope>
    <source>
        <strain evidence="13 14">FOKN1</strain>
    </source>
</reference>
<dbReference type="NCBIfam" id="TIGR00231">
    <property type="entry name" value="small_GTP"/>
    <property type="match status" value="2"/>
</dbReference>
<comment type="similarity">
    <text evidence="1 8 9 10">Belongs to the TRAFAC class TrmE-Era-EngA-EngB-Septin-like GTPase superfamily. EngA (Der) GTPase family.</text>
</comment>
<evidence type="ECO:0000256" key="3">
    <source>
        <dbReference type="ARBA" id="ARBA00022517"/>
    </source>
</evidence>
<feature type="domain" description="EngA-type G" evidence="12">
    <location>
        <begin position="3"/>
        <end position="166"/>
    </location>
</feature>
<evidence type="ECO:0000256" key="8">
    <source>
        <dbReference type="HAMAP-Rule" id="MF_00195"/>
    </source>
</evidence>
<comment type="function">
    <text evidence="8 10">GTPase that plays an essential role in the late steps of ribosome biogenesis.</text>
</comment>
<evidence type="ECO:0000256" key="9">
    <source>
        <dbReference type="PROSITE-ProRule" id="PRU01049"/>
    </source>
</evidence>
<feature type="binding site" evidence="8">
    <location>
        <begin position="296"/>
        <end position="299"/>
    </location>
    <ligand>
        <name>GTP</name>
        <dbReference type="ChEBI" id="CHEBI:37565"/>
        <label>2</label>
    </ligand>
</feature>
<dbReference type="InterPro" id="IPR005225">
    <property type="entry name" value="Small_GTP-bd"/>
</dbReference>
<dbReference type="PANTHER" id="PTHR43834:SF6">
    <property type="entry name" value="GTPASE DER"/>
    <property type="match status" value="1"/>
</dbReference>
<evidence type="ECO:0000256" key="1">
    <source>
        <dbReference type="ARBA" id="ARBA00008279"/>
    </source>
</evidence>
<sequence>MLPIIALVGRPNVGKSTLFNRLTRSRDALVADLPGLTRDRKYGEGRIGDRPYRVIDTGGLSGAEAGIDALMAQQSWQAVEEADAVIFLVEARSGVTPIDQQIAERLRRTHKPVYLAVNKVDGADPDTAVAEFYALGLGQAFPLSAVHGHGVHDLIEPVLEALPEAAEATADKAADDSIRIALVGRPNVGKSTLLNRILGEERVVAFDQPGTTRDSILVPFERDGQAYTLIDTAGVRRRSRIDAAVEKFSVIKALQAMEAAHVVILVLDAHDGITDQDATLAGLAADSGRALVIAVNKWDGLETDARDRIKAEVDRRLPFVSFAEFFYISALHGTNVGHLFEAVQRCYASATAKFSTPELTRMLEAAVYAHQPPLVRGRRIKLRYAHQGGHNPPLIVIHGNQTQAIPDAYKRYLVNYFRTQLQLVGTPIRLEFRTGENPYKDKRNKLTPRQQHKRKRLMKKVKSSAARKKRKP</sequence>
<dbReference type="InterPro" id="IPR006073">
    <property type="entry name" value="GTP-bd"/>
</dbReference>
<feature type="domain" description="EngA-type G" evidence="12">
    <location>
        <begin position="178"/>
        <end position="351"/>
    </location>
</feature>
<evidence type="ECO:0000313" key="14">
    <source>
        <dbReference type="Proteomes" id="UP000218765"/>
    </source>
</evidence>
<dbReference type="HAMAP" id="MF_00195">
    <property type="entry name" value="GTPase_Der"/>
    <property type="match status" value="1"/>
</dbReference>
<protein>
    <recommendedName>
        <fullName evidence="2 8">GTPase Der</fullName>
    </recommendedName>
    <alternativeName>
        <fullName evidence="7 8">GTP-binding protein EngA</fullName>
    </alternativeName>
</protein>
<dbReference type="PRINTS" id="PR00326">
    <property type="entry name" value="GTP1OBG"/>
</dbReference>
<evidence type="ECO:0000256" key="2">
    <source>
        <dbReference type="ARBA" id="ARBA00020953"/>
    </source>
</evidence>
<proteinExistence type="inferred from homology"/>
<dbReference type="NCBIfam" id="TIGR03594">
    <property type="entry name" value="GTPase_EngA"/>
    <property type="match status" value="1"/>
</dbReference>
<dbReference type="AlphaFoldDB" id="A0A1Z4VQ67"/>
<dbReference type="PANTHER" id="PTHR43834">
    <property type="entry name" value="GTPASE DER"/>
    <property type="match status" value="1"/>
</dbReference>
<gene>
    <name evidence="8" type="primary">der</name>
    <name evidence="13" type="ORF">FOKN1_1236</name>
</gene>
<dbReference type="PIRSF" id="PIRSF006485">
    <property type="entry name" value="GTP-binding_EngA"/>
    <property type="match status" value="1"/>
</dbReference>
<accession>A0A1Z4VQ67</accession>
<dbReference type="CDD" id="cd01894">
    <property type="entry name" value="EngA1"/>
    <property type="match status" value="1"/>
</dbReference>
<dbReference type="GO" id="GO:0042254">
    <property type="term" value="P:ribosome biogenesis"/>
    <property type="evidence" value="ECO:0007669"/>
    <property type="project" value="UniProtKB-KW"/>
</dbReference>
<dbReference type="Gene3D" id="3.30.300.20">
    <property type="match status" value="1"/>
</dbReference>
<dbReference type="InterPro" id="IPR032859">
    <property type="entry name" value="KH_dom-like"/>
</dbReference>
<dbReference type="SMART" id="SM00382">
    <property type="entry name" value="AAA"/>
    <property type="match status" value="2"/>
</dbReference>
<dbReference type="InterPro" id="IPR031166">
    <property type="entry name" value="G_ENGA"/>
</dbReference>
<dbReference type="KEGG" id="ttc:FOKN1_1236"/>
<name>A0A1Z4VQ67_9GAMM</name>
<comment type="subunit">
    <text evidence="8">Associates with the 50S ribosomal subunit.</text>
</comment>
<evidence type="ECO:0000256" key="10">
    <source>
        <dbReference type="RuleBase" id="RU004481"/>
    </source>
</evidence>